<reference evidence="1 2" key="1">
    <citation type="journal article" date="2016" name="Mol. Biol. Evol.">
        <title>Comparative Genomics of Early-Diverging Mushroom-Forming Fungi Provides Insights into the Origins of Lignocellulose Decay Capabilities.</title>
        <authorList>
            <person name="Nagy L.G."/>
            <person name="Riley R."/>
            <person name="Tritt A."/>
            <person name="Adam C."/>
            <person name="Daum C."/>
            <person name="Floudas D."/>
            <person name="Sun H."/>
            <person name="Yadav J.S."/>
            <person name="Pangilinan J."/>
            <person name="Larsson K.H."/>
            <person name="Matsuura K."/>
            <person name="Barry K."/>
            <person name="Labutti K."/>
            <person name="Kuo R."/>
            <person name="Ohm R.A."/>
            <person name="Bhattacharya S.S."/>
            <person name="Shirouzu T."/>
            <person name="Yoshinaga Y."/>
            <person name="Martin F.M."/>
            <person name="Grigoriev I.V."/>
            <person name="Hibbett D.S."/>
        </authorList>
    </citation>
    <scope>NUCLEOTIDE SEQUENCE [LARGE SCALE GENOMIC DNA]</scope>
    <source>
        <strain evidence="1 2">L-15889</strain>
    </source>
</reference>
<dbReference type="Proteomes" id="UP000076727">
    <property type="component" value="Unassembled WGS sequence"/>
</dbReference>
<evidence type="ECO:0000313" key="1">
    <source>
        <dbReference type="EMBL" id="KZT69226.1"/>
    </source>
</evidence>
<accession>A0A165QAV1</accession>
<name>A0A165QAV1_9APHY</name>
<organism evidence="1 2">
    <name type="scientific">Daedalea quercina L-15889</name>
    <dbReference type="NCBI Taxonomy" id="1314783"/>
    <lineage>
        <taxon>Eukaryota</taxon>
        <taxon>Fungi</taxon>
        <taxon>Dikarya</taxon>
        <taxon>Basidiomycota</taxon>
        <taxon>Agaricomycotina</taxon>
        <taxon>Agaricomycetes</taxon>
        <taxon>Polyporales</taxon>
        <taxon>Fomitopsis</taxon>
    </lineage>
</organism>
<protein>
    <submittedName>
        <fullName evidence="1">Uncharacterized protein</fullName>
    </submittedName>
</protein>
<proteinExistence type="predicted"/>
<gene>
    <name evidence="1" type="ORF">DAEQUDRAFT_726809</name>
</gene>
<dbReference type="AlphaFoldDB" id="A0A165QAV1"/>
<dbReference type="EMBL" id="KV429059">
    <property type="protein sequence ID" value="KZT69226.1"/>
    <property type="molecule type" value="Genomic_DNA"/>
</dbReference>
<sequence length="180" mass="19607">MTQAFHPPQTRPEWHGGGTDPPLILALYPPLPPSPDALPRVATSLGGNEVRCTEQFVPGAPCTLYSYGWRSVEWGDSLACMNAPRHGRAPHSPRPAPPPCSGCIIAVRYTFAPLRRDTGAQEAGCRSSSALMQRLSGHLTRLSRGLRRGGTYVRPGDTYGVVTSASSINYRRRQLTPSEW</sequence>
<keyword evidence="2" id="KW-1185">Reference proteome</keyword>
<evidence type="ECO:0000313" key="2">
    <source>
        <dbReference type="Proteomes" id="UP000076727"/>
    </source>
</evidence>